<evidence type="ECO:0000313" key="3">
    <source>
        <dbReference type="Proteomes" id="UP000664632"/>
    </source>
</evidence>
<dbReference type="RefSeq" id="WP_206846917.1">
    <property type="nucleotide sequence ID" value="NZ_JAFLWD010000044.1"/>
</dbReference>
<evidence type="ECO:0000313" key="2">
    <source>
        <dbReference type="EMBL" id="MBO0441695.1"/>
    </source>
</evidence>
<dbReference type="Gene3D" id="3.40.50.300">
    <property type="entry name" value="P-loop containing nucleotide triphosphate hydrolases"/>
    <property type="match status" value="1"/>
</dbReference>
<gene>
    <name evidence="2" type="ORF">JZO69_15115</name>
</gene>
<feature type="domain" description="ORC1/DEAH AAA+ ATPase" evidence="1">
    <location>
        <begin position="26"/>
        <end position="171"/>
    </location>
</feature>
<dbReference type="InterPro" id="IPR049945">
    <property type="entry name" value="AAA_22"/>
</dbReference>
<dbReference type="Proteomes" id="UP000664632">
    <property type="component" value="Unassembled WGS sequence"/>
</dbReference>
<reference evidence="2 3" key="1">
    <citation type="submission" date="2021-03" db="EMBL/GenBank/DDBJ databases">
        <title>Enterococcal diversity collection.</title>
        <authorList>
            <person name="Gilmore M.S."/>
            <person name="Schwartzman J."/>
            <person name="Van Tyne D."/>
            <person name="Martin M."/>
            <person name="Earl A.M."/>
            <person name="Manson A.L."/>
            <person name="Straub T."/>
            <person name="Salamzade R."/>
            <person name="Saavedra J."/>
            <person name="Lebreton F."/>
            <person name="Prichula J."/>
            <person name="Schaufler K."/>
            <person name="Gaca A."/>
            <person name="Sgardioli B."/>
            <person name="Wagenaar J."/>
            <person name="Strong T."/>
        </authorList>
    </citation>
    <scope>NUCLEOTIDE SEQUENCE [LARGE SCALE GENOMIC DNA]</scope>
    <source>
        <strain evidence="2 3">DIV0869a</strain>
    </source>
</reference>
<keyword evidence="3" id="KW-1185">Reference proteome</keyword>
<dbReference type="InterPro" id="IPR027417">
    <property type="entry name" value="P-loop_NTPase"/>
</dbReference>
<dbReference type="PANTHER" id="PTHR35894:SF5">
    <property type="entry name" value="MU-LIKE PROPHAGE FLUMU DNA TRANSPOSITION PROTEIN B"/>
    <property type="match status" value="1"/>
</dbReference>
<organism evidence="2 3">
    <name type="scientific">Candidatus Enterococcus ikei</name>
    <dbReference type="NCBI Taxonomy" id="2815326"/>
    <lineage>
        <taxon>Bacteria</taxon>
        <taxon>Bacillati</taxon>
        <taxon>Bacillota</taxon>
        <taxon>Bacilli</taxon>
        <taxon>Lactobacillales</taxon>
        <taxon>Enterococcaceae</taxon>
        <taxon>Enterococcus</taxon>
    </lineage>
</organism>
<dbReference type="InterPro" id="IPR052026">
    <property type="entry name" value="ExeA_AAA_ATPase_DNA-bind"/>
</dbReference>
<comment type="caution">
    <text evidence="2">The sequence shown here is derived from an EMBL/GenBank/DDBJ whole genome shotgun (WGS) entry which is preliminary data.</text>
</comment>
<proteinExistence type="predicted"/>
<dbReference type="EMBL" id="JAFLWD010000044">
    <property type="protein sequence ID" value="MBO0441695.1"/>
    <property type="molecule type" value="Genomic_DNA"/>
</dbReference>
<protein>
    <submittedName>
        <fullName evidence="2">AAA family ATPase</fullName>
    </submittedName>
</protein>
<evidence type="ECO:0000259" key="1">
    <source>
        <dbReference type="Pfam" id="PF13401"/>
    </source>
</evidence>
<sequence length="271" mass="31436">MTNTKQFIETKEYKRFAEFCDACIKYKYIGICYGTPGVGKTLSSRHYTNWDMIGSQLDYQLLSQVGKYATKELIMANKLFYTAPAEKGSKISGDIRDLGYKMSYGKSIYQSKITESEIEPIQLSEFEEVELIIIDEIDRLKLQHLEQLRDIYDQHNLAMIFIGMPGIEKRLSRYPQLYSRIGFSHEFDKLSKDETHHILEYKWSELGIPIKLEDFSDYEAITSIVKITGGNFRLIHRLFTQIDRILEINQLKTISVEVVEAARDSLVIGIK</sequence>
<dbReference type="PANTHER" id="PTHR35894">
    <property type="entry name" value="GENERAL SECRETION PATHWAY PROTEIN A-RELATED"/>
    <property type="match status" value="1"/>
</dbReference>
<dbReference type="SUPFAM" id="SSF52540">
    <property type="entry name" value="P-loop containing nucleoside triphosphate hydrolases"/>
    <property type="match status" value="1"/>
</dbReference>
<name>A0ABS3H3R8_9ENTE</name>
<accession>A0ABS3H3R8</accession>
<dbReference type="Pfam" id="PF13401">
    <property type="entry name" value="AAA_22"/>
    <property type="match status" value="1"/>
</dbReference>